<sequence length="116" mass="13575">MLSVRANRTATSVTVPYSVRKATVMVVLRATHSMEEQLDNFVGMDPPMNYIVFFFLDSLVTFYVLISFTYPACFYRLFKDHKCYLLVFSCKNKTTSYFSRKDFLFTTPFFIHNQVG</sequence>
<keyword evidence="1" id="KW-0472">Membrane</keyword>
<feature type="transmembrane region" description="Helical" evidence="1">
    <location>
        <begin position="50"/>
        <end position="72"/>
    </location>
</feature>
<keyword evidence="1" id="KW-1133">Transmembrane helix</keyword>
<keyword evidence="3" id="KW-1185">Reference proteome</keyword>
<dbReference type="EMBL" id="KE124780">
    <property type="protein sequence ID" value="EPB80416.1"/>
    <property type="molecule type" value="Genomic_DNA"/>
</dbReference>
<dbReference type="AlphaFoldDB" id="A0A0D6MBJ8"/>
<proteinExistence type="predicted"/>
<accession>A0A0D6MBJ8</accession>
<organism evidence="2 3">
    <name type="scientific">Ancylostoma ceylanicum</name>
    <dbReference type="NCBI Taxonomy" id="53326"/>
    <lineage>
        <taxon>Eukaryota</taxon>
        <taxon>Metazoa</taxon>
        <taxon>Ecdysozoa</taxon>
        <taxon>Nematoda</taxon>
        <taxon>Chromadorea</taxon>
        <taxon>Rhabditida</taxon>
        <taxon>Rhabditina</taxon>
        <taxon>Rhabditomorpha</taxon>
        <taxon>Strongyloidea</taxon>
        <taxon>Ancylostomatidae</taxon>
        <taxon>Ancylostomatinae</taxon>
        <taxon>Ancylostoma</taxon>
    </lineage>
</organism>
<dbReference type="Proteomes" id="UP000054495">
    <property type="component" value="Unassembled WGS sequence"/>
</dbReference>
<keyword evidence="1" id="KW-0812">Transmembrane</keyword>
<evidence type="ECO:0000313" key="2">
    <source>
        <dbReference type="EMBL" id="EPB80416.1"/>
    </source>
</evidence>
<protein>
    <submittedName>
        <fullName evidence="2">Uncharacterized protein</fullName>
    </submittedName>
</protein>
<reference evidence="2 3" key="1">
    <citation type="submission" date="2013-05" db="EMBL/GenBank/DDBJ databases">
        <title>Draft genome of the parasitic nematode Anyclostoma ceylanicum.</title>
        <authorList>
            <person name="Mitreva M."/>
        </authorList>
    </citation>
    <scope>NUCLEOTIDE SEQUENCE [LARGE SCALE GENOMIC DNA]</scope>
</reference>
<evidence type="ECO:0000313" key="3">
    <source>
        <dbReference type="Proteomes" id="UP000054495"/>
    </source>
</evidence>
<name>A0A0D6MBJ8_9BILA</name>
<evidence type="ECO:0000256" key="1">
    <source>
        <dbReference type="SAM" id="Phobius"/>
    </source>
</evidence>
<gene>
    <name evidence="2" type="ORF">ANCCEY_00513</name>
</gene>